<keyword evidence="6" id="KW-1185">Reference proteome</keyword>
<dbReference type="InterPro" id="IPR036390">
    <property type="entry name" value="WH_DNA-bd_sf"/>
</dbReference>
<dbReference type="PROSITE" id="PS51118">
    <property type="entry name" value="HTH_HXLR"/>
    <property type="match status" value="1"/>
</dbReference>
<dbReference type="PANTHER" id="PTHR33204">
    <property type="entry name" value="TRANSCRIPTIONAL REGULATOR, MARR FAMILY"/>
    <property type="match status" value="1"/>
</dbReference>
<dbReference type="GO" id="GO:0003677">
    <property type="term" value="F:DNA binding"/>
    <property type="evidence" value="ECO:0007669"/>
    <property type="project" value="UniProtKB-KW"/>
</dbReference>
<evidence type="ECO:0000256" key="3">
    <source>
        <dbReference type="ARBA" id="ARBA00023163"/>
    </source>
</evidence>
<evidence type="ECO:0000313" key="5">
    <source>
        <dbReference type="EMBL" id="PRZ44310.1"/>
    </source>
</evidence>
<evidence type="ECO:0000256" key="1">
    <source>
        <dbReference type="ARBA" id="ARBA00023015"/>
    </source>
</evidence>
<keyword evidence="1" id="KW-0805">Transcription regulation</keyword>
<feature type="domain" description="HTH hxlR-type" evidence="4">
    <location>
        <begin position="15"/>
        <end position="112"/>
    </location>
</feature>
<dbReference type="PANTHER" id="PTHR33204:SF36">
    <property type="entry name" value="TRANSCRIPTIONAL REGULATORY PROTEIN"/>
    <property type="match status" value="1"/>
</dbReference>
<dbReference type="EMBL" id="PVUE01000001">
    <property type="protein sequence ID" value="PRZ44310.1"/>
    <property type="molecule type" value="Genomic_DNA"/>
</dbReference>
<keyword evidence="3" id="KW-0804">Transcription</keyword>
<organism evidence="5 6">
    <name type="scientific">Antricoccus suffuscus</name>
    <dbReference type="NCBI Taxonomy" id="1629062"/>
    <lineage>
        <taxon>Bacteria</taxon>
        <taxon>Bacillati</taxon>
        <taxon>Actinomycetota</taxon>
        <taxon>Actinomycetes</taxon>
        <taxon>Geodermatophilales</taxon>
        <taxon>Antricoccaceae</taxon>
        <taxon>Antricoccus</taxon>
    </lineage>
</organism>
<dbReference type="AlphaFoldDB" id="A0A2T1A6U0"/>
<name>A0A2T1A6U0_9ACTN</name>
<accession>A0A2T1A6U0</accession>
<reference evidence="5 6" key="1">
    <citation type="submission" date="2018-03" db="EMBL/GenBank/DDBJ databases">
        <title>Genomic Encyclopedia of Archaeal and Bacterial Type Strains, Phase II (KMG-II): from individual species to whole genera.</title>
        <authorList>
            <person name="Goeker M."/>
        </authorList>
    </citation>
    <scope>NUCLEOTIDE SEQUENCE [LARGE SCALE GENOMIC DNA]</scope>
    <source>
        <strain evidence="5 6">DSM 100065</strain>
    </source>
</reference>
<evidence type="ECO:0000256" key="2">
    <source>
        <dbReference type="ARBA" id="ARBA00023125"/>
    </source>
</evidence>
<evidence type="ECO:0000313" key="6">
    <source>
        <dbReference type="Proteomes" id="UP000237752"/>
    </source>
</evidence>
<dbReference type="Proteomes" id="UP000237752">
    <property type="component" value="Unassembled WGS sequence"/>
</dbReference>
<comment type="caution">
    <text evidence="5">The sequence shown here is derived from an EMBL/GenBank/DDBJ whole genome shotgun (WGS) entry which is preliminary data.</text>
</comment>
<protein>
    <submittedName>
        <fullName evidence="5">HxlR family transcriptional regulator</fullName>
    </submittedName>
</protein>
<keyword evidence="2" id="KW-0238">DNA-binding</keyword>
<sequence>MMDSMKRTSLANWPCSIARTMDLIGDWWTPLVLREAFAGVQRFDDFQQSLGLARNTLDTRLKRLVEAGLFDRVPYQQNPARYDYVLTEQGRDFYPVLSAIMAWGDKWLAEESGPPVITRHDTCGHQIQARVVCDHCGEPLTSENVTREIGPGFPEKLRGRPDVEARFPSSVG</sequence>
<dbReference type="Gene3D" id="1.10.10.10">
    <property type="entry name" value="Winged helix-like DNA-binding domain superfamily/Winged helix DNA-binding domain"/>
    <property type="match status" value="1"/>
</dbReference>
<gene>
    <name evidence="5" type="ORF">CLV47_101436</name>
</gene>
<dbReference type="Pfam" id="PF01638">
    <property type="entry name" value="HxlR"/>
    <property type="match status" value="1"/>
</dbReference>
<dbReference type="InterPro" id="IPR036388">
    <property type="entry name" value="WH-like_DNA-bd_sf"/>
</dbReference>
<evidence type="ECO:0000259" key="4">
    <source>
        <dbReference type="PROSITE" id="PS51118"/>
    </source>
</evidence>
<dbReference type="SUPFAM" id="SSF46785">
    <property type="entry name" value="Winged helix' DNA-binding domain"/>
    <property type="match status" value="1"/>
</dbReference>
<proteinExistence type="predicted"/>
<dbReference type="InterPro" id="IPR002577">
    <property type="entry name" value="HTH_HxlR"/>
</dbReference>